<organism evidence="3 4">
    <name type="scientific">Rhodanobacter glycinis</name>
    <dbReference type="NCBI Taxonomy" id="582702"/>
    <lineage>
        <taxon>Bacteria</taxon>
        <taxon>Pseudomonadati</taxon>
        <taxon>Pseudomonadota</taxon>
        <taxon>Gammaproteobacteria</taxon>
        <taxon>Lysobacterales</taxon>
        <taxon>Rhodanobacteraceae</taxon>
        <taxon>Rhodanobacter</taxon>
    </lineage>
</organism>
<accession>A0A502C6E7</accession>
<gene>
    <name evidence="3" type="ORF">EAH88_12200</name>
</gene>
<comment type="caution">
    <text evidence="3">The sequence shown here is derived from an EMBL/GenBank/DDBJ whole genome shotgun (WGS) entry which is preliminary data.</text>
</comment>
<dbReference type="InterPro" id="IPR027843">
    <property type="entry name" value="DUF4440"/>
</dbReference>
<keyword evidence="4" id="KW-1185">Reference proteome</keyword>
<proteinExistence type="predicted"/>
<dbReference type="EMBL" id="RCZO01000006">
    <property type="protein sequence ID" value="TPG08383.1"/>
    <property type="molecule type" value="Genomic_DNA"/>
</dbReference>
<evidence type="ECO:0000313" key="4">
    <source>
        <dbReference type="Proteomes" id="UP000319486"/>
    </source>
</evidence>
<dbReference type="Proteomes" id="UP000319486">
    <property type="component" value="Unassembled WGS sequence"/>
</dbReference>
<protein>
    <submittedName>
        <fullName evidence="3">DUF4440 domain-containing protein</fullName>
    </submittedName>
</protein>
<dbReference type="Pfam" id="PF14534">
    <property type="entry name" value="DUF4440"/>
    <property type="match status" value="1"/>
</dbReference>
<dbReference type="RefSeq" id="WP_140653010.1">
    <property type="nucleotide sequence ID" value="NZ_RCZO01000006.1"/>
</dbReference>
<dbReference type="AlphaFoldDB" id="A0A502C6E7"/>
<dbReference type="SUPFAM" id="SSF54427">
    <property type="entry name" value="NTF2-like"/>
    <property type="match status" value="1"/>
</dbReference>
<sequence>MPISRWAVACVFACQLGTLHAAEASNALRDELVAITQAWVDAIPRGDKAIWQRTLTDDAVLIDEFGRIQHKKDAIASLQVFPAGFAGSIELRQPKAWRYGDTALLQVEEYERETVFGQQLVVRYQALATFVKQHGAWKMAGMEDVTIPTPPPALDVRGLTLGGYAGTYRYAPDRAWTVSVRDGVLGYVTKAGRPFTALEPIARDVFMGTDDERNLLIFRRDAAGHVSELVERRKFNDLHLARETHAG</sequence>
<name>A0A502C6E7_9GAMM</name>
<dbReference type="Gene3D" id="3.10.450.50">
    <property type="match status" value="1"/>
</dbReference>
<evidence type="ECO:0000256" key="1">
    <source>
        <dbReference type="SAM" id="SignalP"/>
    </source>
</evidence>
<feature type="domain" description="DUF4440" evidence="2">
    <location>
        <begin position="33"/>
        <end position="139"/>
    </location>
</feature>
<feature type="signal peptide" evidence="1">
    <location>
        <begin position="1"/>
        <end position="21"/>
    </location>
</feature>
<keyword evidence="1" id="KW-0732">Signal</keyword>
<evidence type="ECO:0000259" key="2">
    <source>
        <dbReference type="Pfam" id="PF14534"/>
    </source>
</evidence>
<reference evidence="3 4" key="1">
    <citation type="journal article" date="2019" name="Environ. Microbiol.">
        <title>Species interactions and distinct microbial communities in high Arctic permafrost affected cryosols are associated with the CH4 and CO2 gas fluxes.</title>
        <authorList>
            <person name="Altshuler I."/>
            <person name="Hamel J."/>
            <person name="Turney S."/>
            <person name="Magnuson E."/>
            <person name="Levesque R."/>
            <person name="Greer C."/>
            <person name="Whyte L.G."/>
        </authorList>
    </citation>
    <scope>NUCLEOTIDE SEQUENCE [LARGE SCALE GENOMIC DNA]</scope>
    <source>
        <strain evidence="3 4">S13Y</strain>
    </source>
</reference>
<feature type="chain" id="PRO_5021348206" evidence="1">
    <location>
        <begin position="22"/>
        <end position="247"/>
    </location>
</feature>
<dbReference type="InterPro" id="IPR032710">
    <property type="entry name" value="NTF2-like_dom_sf"/>
</dbReference>
<evidence type="ECO:0000313" key="3">
    <source>
        <dbReference type="EMBL" id="TPG08383.1"/>
    </source>
</evidence>